<dbReference type="GO" id="GO:0071111">
    <property type="term" value="F:cyclic-guanylate-specific phosphodiesterase activity"/>
    <property type="evidence" value="ECO:0007669"/>
    <property type="project" value="InterPro"/>
</dbReference>
<feature type="transmembrane region" description="Helical" evidence="1">
    <location>
        <begin position="192"/>
        <end position="212"/>
    </location>
</feature>
<evidence type="ECO:0000259" key="2">
    <source>
        <dbReference type="PROSITE" id="PS50883"/>
    </source>
</evidence>
<feature type="transmembrane region" description="Helical" evidence="1">
    <location>
        <begin position="70"/>
        <end position="95"/>
    </location>
</feature>
<dbReference type="RefSeq" id="WP_116006454.1">
    <property type="nucleotide sequence ID" value="NZ_QUOU01000001.1"/>
</dbReference>
<gene>
    <name evidence="4" type="ORF">DXX93_01115</name>
</gene>
<keyword evidence="1" id="KW-0812">Transmembrane</keyword>
<dbReference type="PANTHER" id="PTHR33121">
    <property type="entry name" value="CYCLIC DI-GMP PHOSPHODIESTERASE PDEF"/>
    <property type="match status" value="1"/>
</dbReference>
<dbReference type="PANTHER" id="PTHR33121:SF79">
    <property type="entry name" value="CYCLIC DI-GMP PHOSPHODIESTERASE PDED-RELATED"/>
    <property type="match status" value="1"/>
</dbReference>
<feature type="transmembrane region" description="Helical" evidence="1">
    <location>
        <begin position="6"/>
        <end position="26"/>
    </location>
</feature>
<dbReference type="InterPro" id="IPR043128">
    <property type="entry name" value="Rev_trsase/Diguanyl_cyclase"/>
</dbReference>
<dbReference type="SUPFAM" id="SSF141868">
    <property type="entry name" value="EAL domain-like"/>
    <property type="match status" value="1"/>
</dbReference>
<feature type="domain" description="EAL" evidence="2">
    <location>
        <begin position="482"/>
        <end position="734"/>
    </location>
</feature>
<feature type="transmembrane region" description="Helical" evidence="1">
    <location>
        <begin position="224"/>
        <end position="244"/>
    </location>
</feature>
<keyword evidence="1" id="KW-1133">Transmembrane helix</keyword>
<dbReference type="OrthoDB" id="6219933at2"/>
<dbReference type="SMART" id="SM00052">
    <property type="entry name" value="EAL"/>
    <property type="match status" value="1"/>
</dbReference>
<accession>A0A3E0TMA0</accession>
<dbReference type="InterPro" id="IPR001633">
    <property type="entry name" value="EAL_dom"/>
</dbReference>
<dbReference type="SMART" id="SM00267">
    <property type="entry name" value="GGDEF"/>
    <property type="match status" value="1"/>
</dbReference>
<dbReference type="Proteomes" id="UP000256478">
    <property type="component" value="Unassembled WGS sequence"/>
</dbReference>
<dbReference type="AlphaFoldDB" id="A0A3E0TMA0"/>
<feature type="transmembrane region" description="Helical" evidence="1">
    <location>
        <begin position="128"/>
        <end position="146"/>
    </location>
</feature>
<dbReference type="SUPFAM" id="SSF55073">
    <property type="entry name" value="Nucleotide cyclase"/>
    <property type="match status" value="1"/>
</dbReference>
<feature type="domain" description="GGDEF" evidence="3">
    <location>
        <begin position="325"/>
        <end position="471"/>
    </location>
</feature>
<dbReference type="Pfam" id="PF00563">
    <property type="entry name" value="EAL"/>
    <property type="match status" value="1"/>
</dbReference>
<dbReference type="InterPro" id="IPR035919">
    <property type="entry name" value="EAL_sf"/>
</dbReference>
<dbReference type="PROSITE" id="PS50883">
    <property type="entry name" value="EAL"/>
    <property type="match status" value="1"/>
</dbReference>
<keyword evidence="1" id="KW-0472">Membrane</keyword>
<dbReference type="Gene3D" id="3.20.20.450">
    <property type="entry name" value="EAL domain"/>
    <property type="match status" value="1"/>
</dbReference>
<feature type="transmembrane region" description="Helical" evidence="1">
    <location>
        <begin position="102"/>
        <end position="122"/>
    </location>
</feature>
<feature type="transmembrane region" description="Helical" evidence="1">
    <location>
        <begin position="167"/>
        <end position="186"/>
    </location>
</feature>
<dbReference type="Gene3D" id="3.30.70.270">
    <property type="match status" value="1"/>
</dbReference>
<dbReference type="InterPro" id="IPR029787">
    <property type="entry name" value="Nucleotide_cyclase"/>
</dbReference>
<dbReference type="InterPro" id="IPR000160">
    <property type="entry name" value="GGDEF_dom"/>
</dbReference>
<dbReference type="EMBL" id="QUOU01000001">
    <property type="protein sequence ID" value="REL25292.1"/>
    <property type="molecule type" value="Genomic_DNA"/>
</dbReference>
<comment type="caution">
    <text evidence="4">The sequence shown here is derived from an EMBL/GenBank/DDBJ whole genome shotgun (WGS) entry which is preliminary data.</text>
</comment>
<name>A0A3E0TMA0_9GAMM</name>
<dbReference type="InterPro" id="IPR050706">
    <property type="entry name" value="Cyclic-di-GMP_PDE-like"/>
</dbReference>
<protein>
    <submittedName>
        <fullName evidence="4">EAL domain-containing protein</fullName>
    </submittedName>
</protein>
<proteinExistence type="predicted"/>
<dbReference type="CDD" id="cd01948">
    <property type="entry name" value="EAL"/>
    <property type="match status" value="1"/>
</dbReference>
<feature type="transmembrane region" description="Helical" evidence="1">
    <location>
        <begin position="38"/>
        <end position="58"/>
    </location>
</feature>
<evidence type="ECO:0000256" key="1">
    <source>
        <dbReference type="SAM" id="Phobius"/>
    </source>
</evidence>
<dbReference type="PROSITE" id="PS50887">
    <property type="entry name" value="GGDEF"/>
    <property type="match status" value="1"/>
</dbReference>
<dbReference type="Pfam" id="PF00990">
    <property type="entry name" value="GGDEF"/>
    <property type="match status" value="1"/>
</dbReference>
<sequence>MNLLSGRSVYHWLATRLIAIVWCRFYNRANDARIAARFCSRIATLTVGLGVVSSPAVASPLVSYALGAQAFTFIDFSIAFVLGLSLPMLLLVLLVRRLVPNPWWYFTALMLSALGFLYSLNYLTDNQAPAVLSFAISSISLVYLWSFKSTNMLFLDGESEYFAHVKLGEKVLISASILYVLTIWLFPSLDAYIGWLAFAALVLFTGAVQIAMMAKVAPEHVIRLVGQWLLVGLFCGVIFFYLHAQVALEWLITSFVLSFCGALVNSNWELVQRIYQLITEQKAVNEKQLTDEQIFSFTHDPATNLPSYQQAILRFEQLSFQKQLTDFAVVVVKPKNFADVNRVLGHQNSDLLLLQLAYCLKREVADLKYLMNFDFSDINAKLARLPSLHFMLAIDLNKIEHSKEIVVDQLCRKLASAVPSAMSFKSFSLRFELACGVAYTNDHGQTLAEVIAHAGDAVMEAQRNQVLWAEFNAQVALHSDQQLQRMEQLKLDIEQDKVHWQLQPQIDVGNHQIRGFTLAANWRYNGQDLALTEFIEVAEQSGEIYSLMKKMIVQTFQALFELRKLNVYQPIGIPVLSDKLLEPDLAEFIEQQIATYNISAKYLVVQLSEPVMQVACEQAKHLIDQLKTLEVGICIAEFDGSYESLRYIRKLSVDQVNISCQPLCLAEAGSAEKAIVNSLVSLARTMKLAFIGSHVNSRQGLTHYRAMGGQVVEGSALSPAINVGELATWTETWFKRYPSAHTRDSAVDI</sequence>
<evidence type="ECO:0000313" key="4">
    <source>
        <dbReference type="EMBL" id="REL25292.1"/>
    </source>
</evidence>
<evidence type="ECO:0000259" key="3">
    <source>
        <dbReference type="PROSITE" id="PS50887"/>
    </source>
</evidence>
<organism evidence="4 5">
    <name type="scientific">Thalassotalea euphylliae</name>
    <dbReference type="NCBI Taxonomy" id="1655234"/>
    <lineage>
        <taxon>Bacteria</taxon>
        <taxon>Pseudomonadati</taxon>
        <taxon>Pseudomonadota</taxon>
        <taxon>Gammaproteobacteria</taxon>
        <taxon>Alteromonadales</taxon>
        <taxon>Colwelliaceae</taxon>
        <taxon>Thalassotalea</taxon>
    </lineage>
</organism>
<reference evidence="4 5" key="1">
    <citation type="submission" date="2018-08" db="EMBL/GenBank/DDBJ databases">
        <title>Thalassotalea euphylliae genome.</title>
        <authorList>
            <person name="Summers S."/>
            <person name="Rice S.A."/>
            <person name="Freckelton M.L."/>
            <person name="Nedved B.T."/>
            <person name="Hadfield M.G."/>
        </authorList>
    </citation>
    <scope>NUCLEOTIDE SEQUENCE [LARGE SCALE GENOMIC DNA]</scope>
    <source>
        <strain evidence="4 5">H1</strain>
    </source>
</reference>
<evidence type="ECO:0000313" key="5">
    <source>
        <dbReference type="Proteomes" id="UP000256478"/>
    </source>
</evidence>